<comment type="caution">
    <text evidence="3">The sequence shown here is derived from an EMBL/GenBank/DDBJ whole genome shotgun (WGS) entry which is preliminary data.</text>
</comment>
<sequence length="179" mass="19034">MKGTYIAVLAVLLCCHVLLVQSNESQRGAREGNKKRNKSANESQIGARAGNNKGNKSAKKEKPSAGMDVAPPFWGHDSADATHEVPAHAQHNTDVEPIVMSALFDDQTSAGDISATTQTPLLKPGKGNGEKTKGSKNKGKNSKPVNANEKEGEKSKNKKKPGARKPNRSSRKPGRGTTN</sequence>
<evidence type="ECO:0000313" key="3">
    <source>
        <dbReference type="EMBL" id="KAK3611346.1"/>
    </source>
</evidence>
<feature type="compositionally biased region" description="Basic residues" evidence="1">
    <location>
        <begin position="156"/>
        <end position="179"/>
    </location>
</feature>
<organism evidence="3 4">
    <name type="scientific">Potamilus streckersoni</name>
    <dbReference type="NCBI Taxonomy" id="2493646"/>
    <lineage>
        <taxon>Eukaryota</taxon>
        <taxon>Metazoa</taxon>
        <taxon>Spiralia</taxon>
        <taxon>Lophotrochozoa</taxon>
        <taxon>Mollusca</taxon>
        <taxon>Bivalvia</taxon>
        <taxon>Autobranchia</taxon>
        <taxon>Heteroconchia</taxon>
        <taxon>Palaeoheterodonta</taxon>
        <taxon>Unionida</taxon>
        <taxon>Unionoidea</taxon>
        <taxon>Unionidae</taxon>
        <taxon>Ambleminae</taxon>
        <taxon>Lampsilini</taxon>
        <taxon>Potamilus</taxon>
    </lineage>
</organism>
<dbReference type="AlphaFoldDB" id="A0AAE0TJ42"/>
<feature type="compositionally biased region" description="Low complexity" evidence="1">
    <location>
        <begin position="46"/>
        <end position="55"/>
    </location>
</feature>
<dbReference type="EMBL" id="JAEAOA010001548">
    <property type="protein sequence ID" value="KAK3611346.1"/>
    <property type="molecule type" value="Genomic_DNA"/>
</dbReference>
<evidence type="ECO:0000313" key="4">
    <source>
        <dbReference type="Proteomes" id="UP001195483"/>
    </source>
</evidence>
<proteinExistence type="predicted"/>
<feature type="region of interest" description="Disordered" evidence="1">
    <location>
        <begin position="25"/>
        <end position="94"/>
    </location>
</feature>
<keyword evidence="4" id="KW-1185">Reference proteome</keyword>
<protein>
    <recommendedName>
        <fullName evidence="5">Secreted protein</fullName>
    </recommendedName>
</protein>
<evidence type="ECO:0008006" key="5">
    <source>
        <dbReference type="Google" id="ProtNLM"/>
    </source>
</evidence>
<reference evidence="3" key="3">
    <citation type="submission" date="2023-05" db="EMBL/GenBank/DDBJ databases">
        <authorList>
            <person name="Smith C.H."/>
        </authorList>
    </citation>
    <scope>NUCLEOTIDE SEQUENCE</scope>
    <source>
        <strain evidence="3">CHS0354</strain>
        <tissue evidence="3">Mantle</tissue>
    </source>
</reference>
<reference evidence="3" key="1">
    <citation type="journal article" date="2021" name="Genome Biol. Evol.">
        <title>A High-Quality Reference Genome for a Parasitic Bivalve with Doubly Uniparental Inheritance (Bivalvia: Unionida).</title>
        <authorList>
            <person name="Smith C.H."/>
        </authorList>
    </citation>
    <scope>NUCLEOTIDE SEQUENCE</scope>
    <source>
        <strain evidence="3">CHS0354</strain>
    </source>
</reference>
<reference evidence="3" key="2">
    <citation type="journal article" date="2021" name="Genome Biol. Evol.">
        <title>Developing a high-quality reference genome for a parasitic bivalve with doubly uniparental inheritance (Bivalvia: Unionida).</title>
        <authorList>
            <person name="Smith C.H."/>
        </authorList>
    </citation>
    <scope>NUCLEOTIDE SEQUENCE</scope>
    <source>
        <strain evidence="3">CHS0354</strain>
        <tissue evidence="3">Mantle</tissue>
    </source>
</reference>
<evidence type="ECO:0000256" key="2">
    <source>
        <dbReference type="SAM" id="SignalP"/>
    </source>
</evidence>
<accession>A0AAE0TJ42</accession>
<keyword evidence="2" id="KW-0732">Signal</keyword>
<name>A0AAE0TJ42_9BIVA</name>
<feature type="chain" id="PRO_5042207285" description="Secreted protein" evidence="2">
    <location>
        <begin position="23"/>
        <end position="179"/>
    </location>
</feature>
<feature type="compositionally biased region" description="Basic and acidic residues" evidence="1">
    <location>
        <begin position="77"/>
        <end position="94"/>
    </location>
</feature>
<feature type="region of interest" description="Disordered" evidence="1">
    <location>
        <begin position="112"/>
        <end position="179"/>
    </location>
</feature>
<feature type="signal peptide" evidence="2">
    <location>
        <begin position="1"/>
        <end position="22"/>
    </location>
</feature>
<gene>
    <name evidence="3" type="ORF">CHS0354_025874</name>
</gene>
<dbReference type="Proteomes" id="UP001195483">
    <property type="component" value="Unassembled WGS sequence"/>
</dbReference>
<evidence type="ECO:0000256" key="1">
    <source>
        <dbReference type="SAM" id="MobiDB-lite"/>
    </source>
</evidence>